<evidence type="ECO:0000313" key="12">
    <source>
        <dbReference type="Proteomes" id="UP001498771"/>
    </source>
</evidence>
<comment type="similarity">
    <text evidence="7">Belongs to the major facilitator superfamily. DHA1 family. Polyamines/proton antiporter (TC 2.A.1.2.16) subfamily.</text>
</comment>
<feature type="transmembrane region" description="Helical" evidence="9">
    <location>
        <begin position="150"/>
        <end position="174"/>
    </location>
</feature>
<dbReference type="PANTHER" id="PTHR23502">
    <property type="entry name" value="MAJOR FACILITATOR SUPERFAMILY"/>
    <property type="match status" value="1"/>
</dbReference>
<dbReference type="InterPro" id="IPR011701">
    <property type="entry name" value="MFS"/>
</dbReference>
<dbReference type="PANTHER" id="PTHR23502:SF186">
    <property type="entry name" value="MAJOR FACILITATOR SUPERFAMILY (MFS) PROFILE DOMAIN-CONTAINING PROTEIN"/>
    <property type="match status" value="1"/>
</dbReference>
<feature type="transmembrane region" description="Helical" evidence="9">
    <location>
        <begin position="525"/>
        <end position="545"/>
    </location>
</feature>
<evidence type="ECO:0000256" key="6">
    <source>
        <dbReference type="ARBA" id="ARBA00023136"/>
    </source>
</evidence>
<sequence>MSAPNDDPMALPTSIEGTSTSPTEKVPTNSDASTFDTDLKPVTNASSDDVDLEKQDPDDTGFHRLELARIRSGASDLVAESESEVRAMSRVESHDPNVVGWDGPDDPANPFNFSNRRKWCITMIAAMVTFCVAFASSVFTAGIADIAADFGVSTTVATLGLTVYILGFAFGPMVFAPISEVYGRNVVYLSTWFFFTVFQIPCALSKNIATLLVSRAIAGIAGSSPLSNAGATLGDIWSPAERGDAMSFYTIAPFAGPVVGPIIGGYLSEFVTWRWTFWLALIFAGVMAFFLVFFMPETYSKTLLEKKAARLRKETGNMDLRAAHERQSVSHADLLKKSLVRPVILLFTEPIVFLIALYCSLIYAILYMNFVAYPIIFQQERGWGAGKGGLPFIALGIGMVGGIMTSPAQTKLYIKISKEKGNGKIYPEARLPYAIFAAFLLPIGVFWLGWGSLASSKAWIVPVLSGIPFGFGLVTVFLSMFSYLVDTYLIYAASALAANSLLRSILGATFPLFADKMYEKLTPKWACTLIGCLALVGAPIPFLFYKYGPSIRSHSRILS</sequence>
<feature type="transmembrane region" description="Helical" evidence="9">
    <location>
        <begin position="343"/>
        <end position="368"/>
    </location>
</feature>
<evidence type="ECO:0000256" key="9">
    <source>
        <dbReference type="SAM" id="Phobius"/>
    </source>
</evidence>
<keyword evidence="2" id="KW-0813">Transport</keyword>
<feature type="transmembrane region" description="Helical" evidence="9">
    <location>
        <begin position="275"/>
        <end position="294"/>
    </location>
</feature>
<feature type="transmembrane region" description="Helical" evidence="9">
    <location>
        <begin position="119"/>
        <end position="144"/>
    </location>
</feature>
<dbReference type="GeneID" id="90035544"/>
<dbReference type="InterPro" id="IPR020846">
    <property type="entry name" value="MFS_dom"/>
</dbReference>
<protein>
    <submittedName>
        <fullName evidence="11">Major facilitator superfamily protein</fullName>
    </submittedName>
</protein>
<keyword evidence="6 9" id="KW-0472">Membrane</keyword>
<dbReference type="EMBL" id="JBBJBU010000008">
    <property type="protein sequence ID" value="KAK7204377.1"/>
    <property type="molecule type" value="Genomic_DNA"/>
</dbReference>
<feature type="region of interest" description="Disordered" evidence="8">
    <location>
        <begin position="1"/>
        <end position="59"/>
    </location>
</feature>
<accession>A0ABR1F3K1</accession>
<feature type="compositionally biased region" description="Polar residues" evidence="8">
    <location>
        <begin position="15"/>
        <end position="36"/>
    </location>
</feature>
<evidence type="ECO:0000256" key="5">
    <source>
        <dbReference type="ARBA" id="ARBA00022989"/>
    </source>
</evidence>
<evidence type="ECO:0000256" key="7">
    <source>
        <dbReference type="ARBA" id="ARBA00038459"/>
    </source>
</evidence>
<evidence type="ECO:0000256" key="3">
    <source>
        <dbReference type="ARBA" id="ARBA00022475"/>
    </source>
</evidence>
<feature type="transmembrane region" description="Helical" evidence="9">
    <location>
        <begin position="431"/>
        <end position="453"/>
    </location>
</feature>
<name>A0ABR1F3K1_9ASCO</name>
<evidence type="ECO:0000313" key="11">
    <source>
        <dbReference type="EMBL" id="KAK7204377.1"/>
    </source>
</evidence>
<keyword evidence="3" id="KW-1003">Cell membrane</keyword>
<gene>
    <name evidence="11" type="ORF">BZA70DRAFT_190796</name>
</gene>
<feature type="transmembrane region" description="Helical" evidence="9">
    <location>
        <begin position="488"/>
        <end position="513"/>
    </location>
</feature>
<dbReference type="SUPFAM" id="SSF103473">
    <property type="entry name" value="MFS general substrate transporter"/>
    <property type="match status" value="1"/>
</dbReference>
<dbReference type="PROSITE" id="PS50850">
    <property type="entry name" value="MFS"/>
    <property type="match status" value="1"/>
</dbReference>
<feature type="transmembrane region" description="Helical" evidence="9">
    <location>
        <begin position="459"/>
        <end position="481"/>
    </location>
</feature>
<dbReference type="InterPro" id="IPR036259">
    <property type="entry name" value="MFS_trans_sf"/>
</dbReference>
<evidence type="ECO:0000256" key="8">
    <source>
        <dbReference type="SAM" id="MobiDB-lite"/>
    </source>
</evidence>
<comment type="caution">
    <text evidence="11">The sequence shown here is derived from an EMBL/GenBank/DDBJ whole genome shotgun (WGS) entry which is preliminary data.</text>
</comment>
<dbReference type="Pfam" id="PF07690">
    <property type="entry name" value="MFS_1"/>
    <property type="match status" value="1"/>
</dbReference>
<reference evidence="11 12" key="1">
    <citation type="submission" date="2024-03" db="EMBL/GenBank/DDBJ databases">
        <title>Genome-scale model development and genomic sequencing of the oleaginous clade Lipomyces.</title>
        <authorList>
            <consortium name="Lawrence Berkeley National Laboratory"/>
            <person name="Czajka J.J."/>
            <person name="Han Y."/>
            <person name="Kim J."/>
            <person name="Mondo S.J."/>
            <person name="Hofstad B.A."/>
            <person name="Robles A."/>
            <person name="Haridas S."/>
            <person name="Riley R."/>
            <person name="LaButti K."/>
            <person name="Pangilinan J."/>
            <person name="Andreopoulos W."/>
            <person name="Lipzen A."/>
            <person name="Yan J."/>
            <person name="Wang M."/>
            <person name="Ng V."/>
            <person name="Grigoriev I.V."/>
            <person name="Spatafora J.W."/>
            <person name="Magnuson J.K."/>
            <person name="Baker S.E."/>
            <person name="Pomraning K.R."/>
        </authorList>
    </citation>
    <scope>NUCLEOTIDE SEQUENCE [LARGE SCALE GENOMIC DNA]</scope>
    <source>
        <strain evidence="11 12">Phaff 52-87</strain>
    </source>
</reference>
<feature type="domain" description="Major facilitator superfamily (MFS) profile" evidence="10">
    <location>
        <begin position="121"/>
        <end position="549"/>
    </location>
</feature>
<keyword evidence="4 9" id="KW-0812">Transmembrane</keyword>
<comment type="subcellular location">
    <subcellularLocation>
        <location evidence="1">Cell membrane</location>
        <topology evidence="1">Multi-pass membrane protein</topology>
    </subcellularLocation>
</comment>
<evidence type="ECO:0000256" key="1">
    <source>
        <dbReference type="ARBA" id="ARBA00004651"/>
    </source>
</evidence>
<dbReference type="RefSeq" id="XP_064767410.1">
    <property type="nucleotide sequence ID" value="XM_064910032.1"/>
</dbReference>
<evidence type="ECO:0000259" key="10">
    <source>
        <dbReference type="PROSITE" id="PS50850"/>
    </source>
</evidence>
<keyword evidence="5 9" id="KW-1133">Transmembrane helix</keyword>
<dbReference type="Proteomes" id="UP001498771">
    <property type="component" value="Unassembled WGS sequence"/>
</dbReference>
<evidence type="ECO:0000256" key="2">
    <source>
        <dbReference type="ARBA" id="ARBA00022448"/>
    </source>
</evidence>
<dbReference type="Gene3D" id="1.20.1250.20">
    <property type="entry name" value="MFS general substrate transporter like domains"/>
    <property type="match status" value="1"/>
</dbReference>
<dbReference type="CDD" id="cd17323">
    <property type="entry name" value="MFS_Tpo1_MDR_like"/>
    <property type="match status" value="1"/>
</dbReference>
<keyword evidence="12" id="KW-1185">Reference proteome</keyword>
<proteinExistence type="inferred from homology"/>
<evidence type="ECO:0000256" key="4">
    <source>
        <dbReference type="ARBA" id="ARBA00022692"/>
    </source>
</evidence>
<feature type="transmembrane region" description="Helical" evidence="9">
    <location>
        <begin position="388"/>
        <end position="410"/>
    </location>
</feature>
<organism evidence="11 12">
    <name type="scientific">Myxozyma melibiosi</name>
    <dbReference type="NCBI Taxonomy" id="54550"/>
    <lineage>
        <taxon>Eukaryota</taxon>
        <taxon>Fungi</taxon>
        <taxon>Dikarya</taxon>
        <taxon>Ascomycota</taxon>
        <taxon>Saccharomycotina</taxon>
        <taxon>Lipomycetes</taxon>
        <taxon>Lipomycetales</taxon>
        <taxon>Lipomycetaceae</taxon>
        <taxon>Myxozyma</taxon>
    </lineage>
</organism>